<dbReference type="GO" id="GO:0007062">
    <property type="term" value="P:sister chromatid cohesion"/>
    <property type="evidence" value="ECO:0007669"/>
    <property type="project" value="InterPro"/>
</dbReference>
<keyword evidence="5" id="KW-1185">Reference proteome</keyword>
<dbReference type="PANTHER" id="PTHR12585">
    <property type="entry name" value="SCC1 / RAD21 FAMILY MEMBER"/>
    <property type="match status" value="1"/>
</dbReference>
<feature type="domain" description="Rad21/Rec8-like protein N-terminal" evidence="3">
    <location>
        <begin position="31"/>
        <end position="91"/>
    </location>
</feature>
<dbReference type="InterPro" id="IPR039781">
    <property type="entry name" value="Rad21/Rec8-like"/>
</dbReference>
<evidence type="ECO:0000256" key="1">
    <source>
        <dbReference type="ARBA" id="ARBA00004123"/>
    </source>
</evidence>
<organism evidence="4 5">
    <name type="scientific">Olpidium bornovanus</name>
    <dbReference type="NCBI Taxonomy" id="278681"/>
    <lineage>
        <taxon>Eukaryota</taxon>
        <taxon>Fungi</taxon>
        <taxon>Fungi incertae sedis</taxon>
        <taxon>Olpidiomycota</taxon>
        <taxon>Olpidiomycotina</taxon>
        <taxon>Olpidiomycetes</taxon>
        <taxon>Olpidiales</taxon>
        <taxon>Olpidiaceae</taxon>
        <taxon>Olpidium</taxon>
    </lineage>
</organism>
<name>A0A8H8DL18_9FUNG</name>
<dbReference type="GO" id="GO:0008278">
    <property type="term" value="C:cohesin complex"/>
    <property type="evidence" value="ECO:0007669"/>
    <property type="project" value="InterPro"/>
</dbReference>
<dbReference type="OrthoDB" id="10071381at2759"/>
<dbReference type="GO" id="GO:1990414">
    <property type="term" value="P:replication-born double-strand break repair via sister chromatid exchange"/>
    <property type="evidence" value="ECO:0007669"/>
    <property type="project" value="TreeGrafter"/>
</dbReference>
<dbReference type="GO" id="GO:0005634">
    <property type="term" value="C:nucleus"/>
    <property type="evidence" value="ECO:0007669"/>
    <property type="project" value="UniProtKB-SubCell"/>
</dbReference>
<sequence>RRADVPVACPLTALFHQNRTQPDVIATFLSDFIAEPPEPMALRLTSNLMIGVTRVYRAQYAFYLNDVNNIFVRLRKDFANFRTEAEITMTHAEASVIGEAYEPNSQILKGVVWTVLLTYAASNLLEDPFGADPLDHAGSISFTGISPQSLSGSMLTGSATDLGGLNRALDAELGYEDALHEEVNFPDEDLVDVVRGDHAAAHGGDVACRRERFRHFFRPGNGAATEDALVPNLTRPELLDEAGGFFAGDLAPSENVPTSFGDDTQFEAFEQIPGDFTGVADARAKPKPIAAAVTMSAKKRTRTSRTWQLVDESTQISASEMARLREGRLHPDEIRGRVHPRDHVLREKQEMLKAMNPALPAYILAPELRTMWADLVGFKRPLGELQTL</sequence>
<dbReference type="EMBL" id="JAEFCI010002099">
    <property type="protein sequence ID" value="KAG5462459.1"/>
    <property type="molecule type" value="Genomic_DNA"/>
</dbReference>
<protein>
    <recommendedName>
        <fullName evidence="3">Rad21/Rec8-like protein N-terminal domain-containing protein</fullName>
    </recommendedName>
</protein>
<evidence type="ECO:0000313" key="5">
    <source>
        <dbReference type="Proteomes" id="UP000673691"/>
    </source>
</evidence>
<evidence type="ECO:0000259" key="3">
    <source>
        <dbReference type="Pfam" id="PF04825"/>
    </source>
</evidence>
<accession>A0A8H8DL18</accession>
<dbReference type="Proteomes" id="UP000673691">
    <property type="component" value="Unassembled WGS sequence"/>
</dbReference>
<keyword evidence="2" id="KW-0539">Nucleus</keyword>
<dbReference type="InterPro" id="IPR006910">
    <property type="entry name" value="Rad21_Rec8_N"/>
</dbReference>
<dbReference type="Pfam" id="PF04825">
    <property type="entry name" value="Rad21_Rec8_N"/>
    <property type="match status" value="1"/>
</dbReference>
<evidence type="ECO:0000313" key="4">
    <source>
        <dbReference type="EMBL" id="KAG5462459.1"/>
    </source>
</evidence>
<evidence type="ECO:0000256" key="2">
    <source>
        <dbReference type="ARBA" id="ARBA00023242"/>
    </source>
</evidence>
<comment type="subcellular location">
    <subcellularLocation>
        <location evidence="1">Nucleus</location>
    </subcellularLocation>
</comment>
<feature type="non-terminal residue" evidence="4">
    <location>
        <position position="1"/>
    </location>
</feature>
<dbReference type="GO" id="GO:0003682">
    <property type="term" value="F:chromatin binding"/>
    <property type="evidence" value="ECO:0007669"/>
    <property type="project" value="TreeGrafter"/>
</dbReference>
<dbReference type="PANTHER" id="PTHR12585:SF72">
    <property type="entry name" value="MEIOTIC RECOMBINATION PROTEIN REC8"/>
    <property type="match status" value="1"/>
</dbReference>
<feature type="non-terminal residue" evidence="4">
    <location>
        <position position="388"/>
    </location>
</feature>
<gene>
    <name evidence="4" type="ORF">BJ554DRAFT_5036</name>
</gene>
<comment type="caution">
    <text evidence="4">The sequence shown here is derived from an EMBL/GenBank/DDBJ whole genome shotgun (WGS) entry which is preliminary data.</text>
</comment>
<reference evidence="4 5" key="1">
    <citation type="journal article" name="Sci. Rep.">
        <title>Genome-scale phylogenetic analyses confirm Olpidium as the closest living zoosporic fungus to the non-flagellated, terrestrial fungi.</title>
        <authorList>
            <person name="Chang Y."/>
            <person name="Rochon D."/>
            <person name="Sekimoto S."/>
            <person name="Wang Y."/>
            <person name="Chovatia M."/>
            <person name="Sandor L."/>
            <person name="Salamov A."/>
            <person name="Grigoriev I.V."/>
            <person name="Stajich J.E."/>
            <person name="Spatafora J.W."/>
        </authorList>
    </citation>
    <scope>NUCLEOTIDE SEQUENCE [LARGE SCALE GENOMIC DNA]</scope>
    <source>
        <strain evidence="4">S191</strain>
    </source>
</reference>
<dbReference type="AlphaFoldDB" id="A0A8H8DL18"/>
<proteinExistence type="predicted"/>